<keyword evidence="6" id="KW-0406">Ion transport</keyword>
<name>A0A8T0DQC1_9TREM</name>
<keyword evidence="8" id="KW-0407">Ion channel</keyword>
<evidence type="ECO:0000256" key="1">
    <source>
        <dbReference type="ARBA" id="ARBA00004651"/>
    </source>
</evidence>
<dbReference type="AlphaFoldDB" id="A0A8T0DQC1"/>
<evidence type="ECO:0000256" key="7">
    <source>
        <dbReference type="ARBA" id="ARBA00023136"/>
    </source>
</evidence>
<evidence type="ECO:0000313" key="10">
    <source>
        <dbReference type="EMBL" id="KAF8569953.1"/>
    </source>
</evidence>
<proteinExistence type="predicted"/>
<reference evidence="10 11" key="1">
    <citation type="submission" date="2019-07" db="EMBL/GenBank/DDBJ databases">
        <title>Annotation for the trematode Paragonimus westermani.</title>
        <authorList>
            <person name="Choi Y.-J."/>
        </authorList>
    </citation>
    <scope>NUCLEOTIDE SEQUENCE [LARGE SCALE GENOMIC DNA]</scope>
    <source>
        <strain evidence="10">180907_Pwestermani</strain>
    </source>
</reference>
<organism evidence="10 11">
    <name type="scientific">Paragonimus westermani</name>
    <dbReference type="NCBI Taxonomy" id="34504"/>
    <lineage>
        <taxon>Eukaryota</taxon>
        <taxon>Metazoa</taxon>
        <taxon>Spiralia</taxon>
        <taxon>Lophotrochozoa</taxon>
        <taxon>Platyhelminthes</taxon>
        <taxon>Trematoda</taxon>
        <taxon>Digenea</taxon>
        <taxon>Plagiorchiida</taxon>
        <taxon>Troglotremata</taxon>
        <taxon>Troglotrematidae</taxon>
        <taxon>Paragonimus</taxon>
    </lineage>
</organism>
<dbReference type="PANTHER" id="PTHR11893">
    <property type="entry name" value="INNEXIN"/>
    <property type="match status" value="1"/>
</dbReference>
<keyword evidence="7 9" id="KW-0472">Membrane</keyword>
<evidence type="ECO:0000256" key="6">
    <source>
        <dbReference type="ARBA" id="ARBA00023065"/>
    </source>
</evidence>
<evidence type="ECO:0008006" key="12">
    <source>
        <dbReference type="Google" id="ProtNLM"/>
    </source>
</evidence>
<evidence type="ECO:0000256" key="9">
    <source>
        <dbReference type="SAM" id="Phobius"/>
    </source>
</evidence>
<keyword evidence="5 9" id="KW-1133">Transmembrane helix</keyword>
<gene>
    <name evidence="10" type="ORF">P879_01830</name>
</gene>
<keyword evidence="4 9" id="KW-0812">Transmembrane</keyword>
<keyword evidence="11" id="KW-1185">Reference proteome</keyword>
<keyword evidence="2" id="KW-0813">Transport</keyword>
<dbReference type="Pfam" id="PF00876">
    <property type="entry name" value="Innexin"/>
    <property type="match status" value="1"/>
</dbReference>
<comment type="caution">
    <text evidence="10">The sequence shown here is derived from an EMBL/GenBank/DDBJ whole genome shotgun (WGS) entry which is preliminary data.</text>
</comment>
<evidence type="ECO:0000256" key="8">
    <source>
        <dbReference type="ARBA" id="ARBA00023303"/>
    </source>
</evidence>
<keyword evidence="3" id="KW-1003">Cell membrane</keyword>
<comment type="subcellular location">
    <subcellularLocation>
        <location evidence="1">Cell membrane</location>
        <topology evidence="1">Multi-pass membrane protein</topology>
    </subcellularLocation>
</comment>
<protein>
    <recommendedName>
        <fullName evidence="12">Innexin</fullName>
    </recommendedName>
</protein>
<dbReference type="PANTHER" id="PTHR11893:SF36">
    <property type="entry name" value="INNEXIN-5"/>
    <property type="match status" value="1"/>
</dbReference>
<dbReference type="GO" id="GO:0034220">
    <property type="term" value="P:monoatomic ion transmembrane transport"/>
    <property type="evidence" value="ECO:0007669"/>
    <property type="project" value="UniProtKB-KW"/>
</dbReference>
<evidence type="ECO:0000256" key="3">
    <source>
        <dbReference type="ARBA" id="ARBA00022475"/>
    </source>
</evidence>
<dbReference type="OrthoDB" id="5867527at2759"/>
<evidence type="ECO:0000256" key="5">
    <source>
        <dbReference type="ARBA" id="ARBA00022989"/>
    </source>
</evidence>
<dbReference type="InterPro" id="IPR000990">
    <property type="entry name" value="Innexin"/>
</dbReference>
<accession>A0A8T0DQC1</accession>
<dbReference type="Proteomes" id="UP000699462">
    <property type="component" value="Unassembled WGS sequence"/>
</dbReference>
<feature type="transmembrane region" description="Helical" evidence="9">
    <location>
        <begin position="28"/>
        <end position="45"/>
    </location>
</feature>
<evidence type="ECO:0000256" key="2">
    <source>
        <dbReference type="ARBA" id="ARBA00022448"/>
    </source>
</evidence>
<evidence type="ECO:0000256" key="4">
    <source>
        <dbReference type="ARBA" id="ARBA00022692"/>
    </source>
</evidence>
<evidence type="ECO:0000313" key="11">
    <source>
        <dbReference type="Proteomes" id="UP000699462"/>
    </source>
</evidence>
<sequence>MLPKTFLELYASIVSANHLGAEDFADRISLFTVVLLLLCSLVVAAKQYFLRPIACYVSVSPSGTGFDDFLSSYCWVHGTIPLRPDELMPTSDIEWKTYDRLRRIGTH</sequence>
<dbReference type="GO" id="GO:0005886">
    <property type="term" value="C:plasma membrane"/>
    <property type="evidence" value="ECO:0007669"/>
    <property type="project" value="UniProtKB-SubCell"/>
</dbReference>
<dbReference type="EMBL" id="JTDF01001482">
    <property type="protein sequence ID" value="KAF8569953.1"/>
    <property type="molecule type" value="Genomic_DNA"/>
</dbReference>